<reference evidence="2 3" key="1">
    <citation type="journal article" date="2015" name="Genome Announc.">
        <title>Complete Genome of Geobacter pickeringii G13T, a Metal-Reducing Isolate from Sedimentary Kaolin Deposits.</title>
        <authorList>
            <person name="Badalamenti J.P."/>
            <person name="Bond D.R."/>
        </authorList>
    </citation>
    <scope>NUCLEOTIDE SEQUENCE [LARGE SCALE GENOMIC DNA]</scope>
    <source>
        <strain evidence="2 3">G13</strain>
    </source>
</reference>
<dbReference type="KEGG" id="gpi:GPICK_05175"/>
<organism evidence="2 3">
    <name type="scientific">Geobacter pickeringii</name>
    <dbReference type="NCBI Taxonomy" id="345632"/>
    <lineage>
        <taxon>Bacteria</taxon>
        <taxon>Pseudomonadati</taxon>
        <taxon>Thermodesulfobacteriota</taxon>
        <taxon>Desulfuromonadia</taxon>
        <taxon>Geobacterales</taxon>
        <taxon>Geobacteraceae</taxon>
        <taxon>Geobacter</taxon>
    </lineage>
</organism>
<dbReference type="STRING" id="345632.GPICK_05175"/>
<feature type="domain" description="Ice-binding protein C-terminal" evidence="1">
    <location>
        <begin position="205"/>
        <end position="227"/>
    </location>
</feature>
<dbReference type="RefSeq" id="WP_039741065.1">
    <property type="nucleotide sequence ID" value="NZ_CP009788.1"/>
</dbReference>
<dbReference type="HOGENOM" id="CLU_1179465_0_0_7"/>
<sequence length="230" mass="24411">MKTRIMLCISLVVAMLLAVSAVPGFATVISYDLNLVYDGVTPSGSAPWLRATFDDLGTPGTVTLKLENLLKSQTEFVAGANVKKPSRSQEGWAFNFNPSKNLSDLDIAFQSGSNAADVVVWGSDKFKAGGGGLFDILFAWDQKPGSRFKGGQDAIYTITGISDLVAGDFNFLSTVKNAQAFHTAAHVQGIKCGSGWIADTPSNTPVPEPATLLLVGTGLLGAGLWRRVRR</sequence>
<keyword evidence="3" id="KW-1185">Reference proteome</keyword>
<proteinExistence type="predicted"/>
<dbReference type="NCBIfam" id="TIGR02595">
    <property type="entry name" value="PEP_CTERM"/>
    <property type="match status" value="1"/>
</dbReference>
<evidence type="ECO:0000313" key="3">
    <source>
        <dbReference type="Proteomes" id="UP000057609"/>
    </source>
</evidence>
<dbReference type="InterPro" id="IPR013424">
    <property type="entry name" value="Ice-binding_C"/>
</dbReference>
<dbReference type="Proteomes" id="UP000057609">
    <property type="component" value="Chromosome"/>
</dbReference>
<gene>
    <name evidence="2" type="ORF">GPICK_05175</name>
</gene>
<dbReference type="AlphaFoldDB" id="A0A0B5BFM0"/>
<accession>A0A0B5BFM0</accession>
<dbReference type="OrthoDB" id="5959581at2"/>
<name>A0A0B5BFM0_9BACT</name>
<evidence type="ECO:0000259" key="1">
    <source>
        <dbReference type="Pfam" id="PF07589"/>
    </source>
</evidence>
<protein>
    <recommendedName>
        <fullName evidence="1">Ice-binding protein C-terminal domain-containing protein</fullName>
    </recommendedName>
</protein>
<dbReference type="Pfam" id="PF07589">
    <property type="entry name" value="PEP-CTERM"/>
    <property type="match status" value="1"/>
</dbReference>
<dbReference type="EMBL" id="CP009788">
    <property type="protein sequence ID" value="AJE02836.1"/>
    <property type="molecule type" value="Genomic_DNA"/>
</dbReference>
<evidence type="ECO:0000313" key="2">
    <source>
        <dbReference type="EMBL" id="AJE02836.1"/>
    </source>
</evidence>